<dbReference type="PANTHER" id="PTHR34978">
    <property type="entry name" value="POSSIBLE SENSOR-TRANSDUCER PROTEIN BLAR"/>
    <property type="match status" value="1"/>
</dbReference>
<gene>
    <name evidence="3" type="ORF">SAMN02745247_02532</name>
</gene>
<feature type="transmembrane region" description="Helical" evidence="1">
    <location>
        <begin position="90"/>
        <end position="108"/>
    </location>
</feature>
<organism evidence="3">
    <name type="scientific">Butyrivibrio hungatei DSM 14810</name>
    <dbReference type="NCBI Taxonomy" id="1121132"/>
    <lineage>
        <taxon>Bacteria</taxon>
        <taxon>Bacillati</taxon>
        <taxon>Bacillota</taxon>
        <taxon>Clostridia</taxon>
        <taxon>Lachnospirales</taxon>
        <taxon>Lachnospiraceae</taxon>
        <taxon>Butyrivibrio</taxon>
    </lineage>
</organism>
<dbReference type="AlphaFoldDB" id="A0A1M7SVQ5"/>
<dbReference type="InterPro" id="IPR008756">
    <property type="entry name" value="Peptidase_M56"/>
</dbReference>
<evidence type="ECO:0000313" key="3">
    <source>
        <dbReference type="EMBL" id="SHN62542.1"/>
    </source>
</evidence>
<dbReference type="CDD" id="cd07341">
    <property type="entry name" value="M56_BlaR1_MecR1_like"/>
    <property type="match status" value="1"/>
</dbReference>
<proteinExistence type="predicted"/>
<keyword evidence="1" id="KW-1133">Transmembrane helix</keyword>
<feature type="transmembrane region" description="Helical" evidence="1">
    <location>
        <begin position="38"/>
        <end position="56"/>
    </location>
</feature>
<dbReference type="RefSeq" id="WP_072704760.1">
    <property type="nucleotide sequence ID" value="NZ_FRDH01000011.1"/>
</dbReference>
<keyword evidence="1" id="KW-0812">Transmembrane</keyword>
<evidence type="ECO:0000259" key="2">
    <source>
        <dbReference type="Pfam" id="PF05569"/>
    </source>
</evidence>
<dbReference type="Pfam" id="PF05569">
    <property type="entry name" value="Peptidase_M56"/>
    <property type="match status" value="1"/>
</dbReference>
<feature type="transmembrane region" description="Helical" evidence="1">
    <location>
        <begin position="292"/>
        <end position="311"/>
    </location>
</feature>
<dbReference type="InterPro" id="IPR052173">
    <property type="entry name" value="Beta-lactam_resp_regulator"/>
</dbReference>
<sequence length="369" mass="42657">MIQFSLWSLFNAIALGTIFITLFHFGICAREKAIKDAITPYITLLLLIVIRVILALDSDAFRVIGSKRILATFNDLLQITFGRDLSVGKALALLWFVGAIVSIFLWIISVKKDIKKSKYIRECASKLPRRQAYIADRAGLKADSVFLTDKVDEVITFGIKEYSLFLPKTKYSDIDLYNIFVHEAAHIKHKDIRNRMLLHAFCCIFWWNPFFRLFEKDYAVLMEYRCDENAVKSYTLSEKISYVETLKKMTIVKLDYCYRYMEAGFAIASRKSTLVSRADRILDDSKKDLKKTVGIIVLELCLFLLSYSVIFQPHYDPPAIEGEVIVDKTTAYLVREGEGCRIYINGEDWGFVPKEDLKTKPYCRLEIRE</sequence>
<protein>
    <submittedName>
        <fullName evidence="3">BlaR1 peptidase M56</fullName>
    </submittedName>
</protein>
<feature type="transmembrane region" description="Helical" evidence="1">
    <location>
        <begin position="6"/>
        <end position="26"/>
    </location>
</feature>
<keyword evidence="1" id="KW-0472">Membrane</keyword>
<accession>A0A1M7SVQ5</accession>
<dbReference type="PANTHER" id="PTHR34978:SF3">
    <property type="entry name" value="SLR0241 PROTEIN"/>
    <property type="match status" value="1"/>
</dbReference>
<dbReference type="EMBL" id="FRDH01000011">
    <property type="protein sequence ID" value="SHN62542.1"/>
    <property type="molecule type" value="Genomic_DNA"/>
</dbReference>
<reference evidence="3" key="1">
    <citation type="submission" date="2016-12" db="EMBL/GenBank/DDBJ databases">
        <authorList>
            <person name="Song W.-J."/>
            <person name="Kurnit D.M."/>
        </authorList>
    </citation>
    <scope>NUCLEOTIDE SEQUENCE [LARGE SCALE GENOMIC DNA]</scope>
    <source>
        <strain evidence="3">DSM 14810</strain>
    </source>
</reference>
<dbReference type="Proteomes" id="UP000184097">
    <property type="component" value="Unassembled WGS sequence"/>
</dbReference>
<feature type="transmembrane region" description="Helical" evidence="1">
    <location>
        <begin position="196"/>
        <end position="214"/>
    </location>
</feature>
<evidence type="ECO:0000256" key="1">
    <source>
        <dbReference type="SAM" id="Phobius"/>
    </source>
</evidence>
<feature type="domain" description="Peptidase M56" evidence="2">
    <location>
        <begin position="86"/>
        <end position="253"/>
    </location>
</feature>
<name>A0A1M7SVQ5_9FIRM</name>